<evidence type="ECO:0000256" key="3">
    <source>
        <dbReference type="ARBA" id="ARBA00023224"/>
    </source>
</evidence>
<keyword evidence="6" id="KW-0472">Membrane</keyword>
<evidence type="ECO:0000256" key="5">
    <source>
        <dbReference type="PROSITE-ProRule" id="PRU00284"/>
    </source>
</evidence>
<dbReference type="KEGG" id="cwo:Cwoe_3417"/>
<dbReference type="EMBL" id="CP001854">
    <property type="protein sequence ID" value="ADB51835.1"/>
    <property type="molecule type" value="Genomic_DNA"/>
</dbReference>
<feature type="transmembrane region" description="Helical" evidence="6">
    <location>
        <begin position="79"/>
        <end position="103"/>
    </location>
</feature>
<dbReference type="PANTHER" id="PTHR32089">
    <property type="entry name" value="METHYL-ACCEPTING CHEMOTAXIS PROTEIN MCPB"/>
    <property type="match status" value="1"/>
</dbReference>
<reference evidence="9" key="2">
    <citation type="submission" date="2010-01" db="EMBL/GenBank/DDBJ databases">
        <title>The complete genome of Conexibacter woesei DSM 14684.</title>
        <authorList>
            <consortium name="US DOE Joint Genome Institute (JGI-PGF)"/>
            <person name="Lucas S."/>
            <person name="Copeland A."/>
            <person name="Lapidus A."/>
            <person name="Glavina del Rio T."/>
            <person name="Dalin E."/>
            <person name="Tice H."/>
            <person name="Bruce D."/>
            <person name="Goodwin L."/>
            <person name="Pitluck S."/>
            <person name="Kyrpides N."/>
            <person name="Mavromatis K."/>
            <person name="Ivanova N."/>
            <person name="Mikhailova N."/>
            <person name="Chertkov O."/>
            <person name="Brettin T."/>
            <person name="Detter J.C."/>
            <person name="Han C."/>
            <person name="Larimer F."/>
            <person name="Land M."/>
            <person name="Hauser L."/>
            <person name="Markowitz V."/>
            <person name="Cheng J.-F."/>
            <person name="Hugenholtz P."/>
            <person name="Woyke T."/>
            <person name="Wu D."/>
            <person name="Pukall R."/>
            <person name="Steenblock K."/>
            <person name="Schneider S."/>
            <person name="Klenk H.-P."/>
            <person name="Eisen J.A."/>
        </authorList>
    </citation>
    <scope>NUCLEOTIDE SEQUENCE [LARGE SCALE GENOMIC DNA]</scope>
    <source>
        <strain evidence="9">DSM 14684 / CIP 108061 / JCM 11494 / NBRC 100937 / ID131577</strain>
    </source>
</reference>
<dbReference type="HOGENOM" id="CLU_000445_107_27_11"/>
<name>D3EZ70_CONWI</name>
<dbReference type="InterPro" id="IPR004089">
    <property type="entry name" value="MCPsignal_dom"/>
</dbReference>
<reference evidence="8 9" key="1">
    <citation type="journal article" date="2010" name="Stand. Genomic Sci.">
        <title>Complete genome sequence of Conexibacter woesei type strain (ID131577).</title>
        <authorList>
            <person name="Pukall R."/>
            <person name="Lapidus A."/>
            <person name="Glavina Del Rio T."/>
            <person name="Copeland A."/>
            <person name="Tice H."/>
            <person name="Cheng J.-F."/>
            <person name="Lucas S."/>
            <person name="Chen F."/>
            <person name="Nolan M."/>
            <person name="Bruce D."/>
            <person name="Goodwin L."/>
            <person name="Pitluck S."/>
            <person name="Mavromatis K."/>
            <person name="Ivanova N."/>
            <person name="Ovchinnikova G."/>
            <person name="Pati A."/>
            <person name="Chen A."/>
            <person name="Palaniappan K."/>
            <person name="Land M."/>
            <person name="Hauser L."/>
            <person name="Chang Y.-J."/>
            <person name="Jeffries C.D."/>
            <person name="Chain P."/>
            <person name="Meincke L."/>
            <person name="Sims D."/>
            <person name="Brettin T."/>
            <person name="Detter J.C."/>
            <person name="Rohde M."/>
            <person name="Goeker M."/>
            <person name="Bristow J."/>
            <person name="Eisen J.A."/>
            <person name="Markowitz V."/>
            <person name="Kyrpides N.C."/>
            <person name="Klenk H.-P."/>
            <person name="Hugenholtz P."/>
        </authorList>
    </citation>
    <scope>NUCLEOTIDE SEQUENCE [LARGE SCALE GENOMIC DNA]</scope>
    <source>
        <strain evidence="9">DSM 14684 / CIP 108061 / JCM 11494 / NBRC 100937 / ID131577</strain>
    </source>
</reference>
<dbReference type="PANTHER" id="PTHR32089:SF112">
    <property type="entry name" value="LYSOZYME-LIKE PROTEIN-RELATED"/>
    <property type="match status" value="1"/>
</dbReference>
<keyword evidence="3 5" id="KW-0807">Transducer</keyword>
<dbReference type="Gene3D" id="1.10.287.950">
    <property type="entry name" value="Methyl-accepting chemotaxis protein"/>
    <property type="match status" value="1"/>
</dbReference>
<dbReference type="Pfam" id="PF00015">
    <property type="entry name" value="MCPsignal"/>
    <property type="match status" value="1"/>
</dbReference>
<comment type="similarity">
    <text evidence="4">Belongs to the methyl-accepting chemotaxis (MCP) protein family.</text>
</comment>
<dbReference type="STRING" id="469383.Cwoe_3417"/>
<dbReference type="GO" id="GO:0016020">
    <property type="term" value="C:membrane"/>
    <property type="evidence" value="ECO:0007669"/>
    <property type="project" value="InterPro"/>
</dbReference>
<dbReference type="CDD" id="cd11386">
    <property type="entry name" value="MCP_signal"/>
    <property type="match status" value="1"/>
</dbReference>
<dbReference type="eggNOG" id="COG0840">
    <property type="taxonomic scope" value="Bacteria"/>
</dbReference>
<dbReference type="PROSITE" id="PS50111">
    <property type="entry name" value="CHEMOTAXIS_TRANSDUC_2"/>
    <property type="match status" value="1"/>
</dbReference>
<dbReference type="SUPFAM" id="SSF58104">
    <property type="entry name" value="Methyl-accepting chemotaxis protein (MCP) signaling domain"/>
    <property type="match status" value="1"/>
</dbReference>
<dbReference type="AlphaFoldDB" id="D3EZ70"/>
<evidence type="ECO:0000256" key="6">
    <source>
        <dbReference type="SAM" id="Phobius"/>
    </source>
</evidence>
<feature type="transmembrane region" description="Helical" evidence="6">
    <location>
        <begin position="15"/>
        <end position="34"/>
    </location>
</feature>
<feature type="domain" description="Methyl-accepting transducer" evidence="7">
    <location>
        <begin position="296"/>
        <end position="553"/>
    </location>
</feature>
<organism evidence="8 9">
    <name type="scientific">Conexibacter woesei (strain DSM 14684 / CCUG 47730 / CIP 108061 / JCM 11494 / NBRC 100937 / ID131577)</name>
    <dbReference type="NCBI Taxonomy" id="469383"/>
    <lineage>
        <taxon>Bacteria</taxon>
        <taxon>Bacillati</taxon>
        <taxon>Actinomycetota</taxon>
        <taxon>Thermoleophilia</taxon>
        <taxon>Solirubrobacterales</taxon>
        <taxon>Conexibacteraceae</taxon>
        <taxon>Conexibacter</taxon>
    </lineage>
</organism>
<proteinExistence type="inferred from homology"/>
<evidence type="ECO:0000313" key="9">
    <source>
        <dbReference type="Proteomes" id="UP000008229"/>
    </source>
</evidence>
<keyword evidence="1 6" id="KW-0812">Transmembrane</keyword>
<protein>
    <submittedName>
        <fullName evidence="8">Methyl-accepting chemotaxis sensory transducer</fullName>
    </submittedName>
</protein>
<dbReference type="SMART" id="SM00304">
    <property type="entry name" value="HAMP"/>
    <property type="match status" value="2"/>
</dbReference>
<evidence type="ECO:0000256" key="2">
    <source>
        <dbReference type="ARBA" id="ARBA00022989"/>
    </source>
</evidence>
<dbReference type="InterPro" id="IPR003660">
    <property type="entry name" value="HAMP_dom"/>
</dbReference>
<keyword evidence="2 6" id="KW-1133">Transmembrane helix</keyword>
<keyword evidence="9" id="KW-1185">Reference proteome</keyword>
<evidence type="ECO:0000259" key="7">
    <source>
        <dbReference type="PROSITE" id="PS50111"/>
    </source>
</evidence>
<evidence type="ECO:0000256" key="4">
    <source>
        <dbReference type="ARBA" id="ARBA00029447"/>
    </source>
</evidence>
<dbReference type="SMART" id="SM00283">
    <property type="entry name" value="MA"/>
    <property type="match status" value="1"/>
</dbReference>
<sequence length="583" mass="61065">MKGFLGIRWTVGRKLGLAFGLMVAIVLTMGLISFKNLATFERQHERVVDAAAPSLDAGTRAQVDRLNETFSSTLSSSRVLLVIALVGAVLIAIALALWITLALQMRVRRVLARLHHLRDDCVTNLTDGLSAVAGGDMTVVVEQTTRPIGRVSSDEIGEIQVAVNEILDKTLSSITAYNEMREELRAALGDRSCLEALVQRMDSLETETLRDLERGLTAMADGDLTAAIASRTEPLPPAEPGATRGRLPEIFDGMLGRAQASVGAYGAMQAKVTGMLREIAESSASVSAASQQMAMTSEEAGRAIGEIATTIGEVAQGADRQVRSVAEARSMTEEVASASKLSAHNALETASAAQQAREVAVEGADAVTRATEAMRAVRASSGEATSTIRALGEKSGQIGGIVATITGIAEQTNLLALNAAIEAARAGEQGRGFAVVAEEVRKLAEESQQAAASIGGLISEIQSETGRAVEVVETGARQTEDGAATVEQARASFERIGGSVEDMHGRVDQIATAIEQIAASSLRMQETMVQVASVAEQSSASSEQVSASTEQTSASTQQIASSAQALARTAEELDALVSQFTLT</sequence>
<dbReference type="Gene3D" id="6.10.340.10">
    <property type="match status" value="1"/>
</dbReference>
<dbReference type="RefSeq" id="WP_012934886.1">
    <property type="nucleotide sequence ID" value="NC_013739.1"/>
</dbReference>
<dbReference type="Proteomes" id="UP000008229">
    <property type="component" value="Chromosome"/>
</dbReference>
<dbReference type="GO" id="GO:0007165">
    <property type="term" value="P:signal transduction"/>
    <property type="evidence" value="ECO:0007669"/>
    <property type="project" value="UniProtKB-KW"/>
</dbReference>
<evidence type="ECO:0000256" key="1">
    <source>
        <dbReference type="ARBA" id="ARBA00022692"/>
    </source>
</evidence>
<evidence type="ECO:0000313" key="8">
    <source>
        <dbReference type="EMBL" id="ADB51835.1"/>
    </source>
</evidence>
<gene>
    <name evidence="8" type="ordered locus">Cwoe_3417</name>
</gene>
<accession>D3EZ70</accession>